<dbReference type="SUPFAM" id="SSF53756">
    <property type="entry name" value="UDP-Glycosyltransferase/glycogen phosphorylase"/>
    <property type="match status" value="1"/>
</dbReference>
<dbReference type="GO" id="GO:0016757">
    <property type="term" value="F:glycosyltransferase activity"/>
    <property type="evidence" value="ECO:0007669"/>
    <property type="project" value="UniProtKB-ARBA"/>
</dbReference>
<dbReference type="EMBL" id="CABFMQ020000001">
    <property type="protein sequence ID" value="VTZ48415.1"/>
    <property type="molecule type" value="Genomic_DNA"/>
</dbReference>
<evidence type="ECO:0000313" key="3">
    <source>
        <dbReference type="EMBL" id="VTZ48415.1"/>
    </source>
</evidence>
<name>A0A8B6M127_METTU</name>
<dbReference type="Proteomes" id="UP000485880">
    <property type="component" value="Unassembled WGS sequence"/>
</dbReference>
<dbReference type="PANTHER" id="PTHR45947:SF13">
    <property type="entry name" value="TRANSFERASE"/>
    <property type="match status" value="1"/>
</dbReference>
<dbReference type="PANTHER" id="PTHR45947">
    <property type="entry name" value="SULFOQUINOVOSYL TRANSFERASE SQD2"/>
    <property type="match status" value="1"/>
</dbReference>
<dbReference type="InterPro" id="IPR050194">
    <property type="entry name" value="Glycosyltransferase_grp1"/>
</dbReference>
<organism evidence="3 4">
    <name type="scientific">Methylocella tundrae</name>
    <dbReference type="NCBI Taxonomy" id="227605"/>
    <lineage>
        <taxon>Bacteria</taxon>
        <taxon>Pseudomonadati</taxon>
        <taxon>Pseudomonadota</taxon>
        <taxon>Alphaproteobacteria</taxon>
        <taxon>Hyphomicrobiales</taxon>
        <taxon>Beijerinckiaceae</taxon>
        <taxon>Methylocella</taxon>
    </lineage>
</organism>
<dbReference type="AlphaFoldDB" id="A0A8B6M127"/>
<protein>
    <submittedName>
        <fullName evidence="3">Putative Glycosyl transferase</fullName>
    </submittedName>
</protein>
<dbReference type="Pfam" id="PF13692">
    <property type="entry name" value="Glyco_trans_1_4"/>
    <property type="match status" value="1"/>
</dbReference>
<dbReference type="Pfam" id="PF13439">
    <property type="entry name" value="Glyco_transf_4"/>
    <property type="match status" value="1"/>
</dbReference>
<accession>A0A8B6M127</accession>
<feature type="region of interest" description="Disordered" evidence="1">
    <location>
        <begin position="31"/>
        <end position="50"/>
    </location>
</feature>
<comment type="caution">
    <text evidence="3">The sequence shown here is derived from an EMBL/GenBank/DDBJ whole genome shotgun (WGS) entry which is preliminary data.</text>
</comment>
<feature type="domain" description="Glycosyltransferase subfamily 4-like N-terminal" evidence="2">
    <location>
        <begin position="78"/>
        <end position="236"/>
    </location>
</feature>
<gene>
    <name evidence="3" type="ORF">MPC4_10365</name>
</gene>
<keyword evidence="3" id="KW-0808">Transferase</keyword>
<proteinExistence type="predicted"/>
<evidence type="ECO:0000259" key="2">
    <source>
        <dbReference type="Pfam" id="PF13439"/>
    </source>
</evidence>
<evidence type="ECO:0000256" key="1">
    <source>
        <dbReference type="SAM" id="MobiDB-lite"/>
    </source>
</evidence>
<sequence>MWLHAHPPRNLFWRKAQAKGRGRAARGLVTGRASSTNRRRVAPHPTTAGGGLFVRESSNRRRMTRNLHIVHVTESVRGGTSTYVEELIKDNLEKGYRVSLLGDERLLTAGLKDIGIAKYHYNATRRLLGIFNASRSVTKLLSALAPDIVHLHGTFPGLYVRALRSSSYKVVHCAHGWAFCQDVPWIKKALYAGVERLLSSKTDVTVNISHFEGRAAMKWGLAGDQVVIRNGVAPSRATSKHVIEPRTDRLNLGFIGRFDRQKGLEILLDATAKCQDPAVHLWVAGACDRDRGVQPRMADNVSFVGWLGADRIDDFISDLDAVVIPSRWEGFGLVGIEAMRNGKPLIVSDRGALPEMMIHGFNGLVFNLDDPCGLRRALQCCDRNELRKMGANALAVYHEAFRLEMMLGEINALYERLASAPASTRRGPRGVESLVEGIDS</sequence>
<dbReference type="Gene3D" id="3.40.50.2000">
    <property type="entry name" value="Glycogen Phosphorylase B"/>
    <property type="match status" value="2"/>
</dbReference>
<dbReference type="InterPro" id="IPR028098">
    <property type="entry name" value="Glyco_trans_4-like_N"/>
</dbReference>
<evidence type="ECO:0000313" key="4">
    <source>
        <dbReference type="Proteomes" id="UP000485880"/>
    </source>
</evidence>
<keyword evidence="4" id="KW-1185">Reference proteome</keyword>
<reference evidence="3 4" key="1">
    <citation type="submission" date="2019-05" db="EMBL/GenBank/DDBJ databases">
        <authorList>
            <person name="Farhan Ul Haque M."/>
        </authorList>
    </citation>
    <scope>NUCLEOTIDE SEQUENCE [LARGE SCALE GENOMIC DNA]</scope>
    <source>
        <strain evidence="3">2</strain>
    </source>
</reference>